<evidence type="ECO:0000259" key="5">
    <source>
        <dbReference type="Pfam" id="PF00656"/>
    </source>
</evidence>
<dbReference type="GO" id="GO:0004197">
    <property type="term" value="F:cysteine-type endopeptidase activity"/>
    <property type="evidence" value="ECO:0007669"/>
    <property type="project" value="InterPro"/>
</dbReference>
<dbReference type="Gene3D" id="3.40.50.12660">
    <property type="match status" value="1"/>
</dbReference>
<dbReference type="InterPro" id="IPR011600">
    <property type="entry name" value="Pept_C14_caspase"/>
</dbReference>
<evidence type="ECO:0000256" key="4">
    <source>
        <dbReference type="SAM" id="MobiDB-lite"/>
    </source>
</evidence>
<dbReference type="PANTHER" id="PTHR48104:SF30">
    <property type="entry name" value="METACASPASE-1"/>
    <property type="match status" value="1"/>
</dbReference>
<dbReference type="InterPro" id="IPR050452">
    <property type="entry name" value="Metacaspase"/>
</dbReference>
<reference evidence="6" key="1">
    <citation type="submission" date="2023-06" db="EMBL/GenBank/DDBJ databases">
        <authorList>
            <consortium name="Lawrence Berkeley National Laboratory"/>
            <person name="Ahrendt S."/>
            <person name="Sahu N."/>
            <person name="Indic B."/>
            <person name="Wong-Bajracharya J."/>
            <person name="Merenyi Z."/>
            <person name="Ke H.-M."/>
            <person name="Monk M."/>
            <person name="Kocsube S."/>
            <person name="Drula E."/>
            <person name="Lipzen A."/>
            <person name="Balint B."/>
            <person name="Henrissat B."/>
            <person name="Andreopoulos B."/>
            <person name="Martin F.M."/>
            <person name="Harder C.B."/>
            <person name="Rigling D."/>
            <person name="Ford K.L."/>
            <person name="Foster G.D."/>
            <person name="Pangilinan J."/>
            <person name="Papanicolaou A."/>
            <person name="Barry K."/>
            <person name="LaButti K."/>
            <person name="Viragh M."/>
            <person name="Koriabine M."/>
            <person name="Yan M."/>
            <person name="Riley R."/>
            <person name="Champramary S."/>
            <person name="Plett K.L."/>
            <person name="Tsai I.J."/>
            <person name="Slot J."/>
            <person name="Sipos G."/>
            <person name="Plett J."/>
            <person name="Nagy L.G."/>
            <person name="Grigoriev I.V."/>
        </authorList>
    </citation>
    <scope>NUCLEOTIDE SEQUENCE</scope>
    <source>
        <strain evidence="6">CCBAS 213</strain>
    </source>
</reference>
<evidence type="ECO:0000256" key="2">
    <source>
        <dbReference type="ARBA" id="ARBA00022703"/>
    </source>
</evidence>
<evidence type="ECO:0000313" key="7">
    <source>
        <dbReference type="Proteomes" id="UP001175211"/>
    </source>
</evidence>
<gene>
    <name evidence="6" type="ORF">EV420DRAFT_1182073</name>
</gene>
<evidence type="ECO:0000313" key="6">
    <source>
        <dbReference type="EMBL" id="KAK0462348.1"/>
    </source>
</evidence>
<accession>A0AA39NB33</accession>
<keyword evidence="3" id="KW-0645">Protease</keyword>
<keyword evidence="2" id="KW-0053">Apoptosis</keyword>
<dbReference type="GO" id="GO:0006915">
    <property type="term" value="P:apoptotic process"/>
    <property type="evidence" value="ECO:0007669"/>
    <property type="project" value="UniProtKB-KW"/>
</dbReference>
<comment type="similarity">
    <text evidence="1">Belongs to the peptidase C14B family.</text>
</comment>
<dbReference type="SUPFAM" id="SSF52129">
    <property type="entry name" value="Caspase-like"/>
    <property type="match status" value="1"/>
</dbReference>
<keyword evidence="3" id="KW-0378">Hydrolase</keyword>
<dbReference type="RefSeq" id="XP_060333960.1">
    <property type="nucleotide sequence ID" value="XM_060466240.1"/>
</dbReference>
<protein>
    <submittedName>
        <fullName evidence="6">Caspase domain-containing protein</fullName>
    </submittedName>
</protein>
<feature type="domain" description="Peptidase C14 caspase" evidence="5">
    <location>
        <begin position="88"/>
        <end position="228"/>
    </location>
</feature>
<dbReference type="GO" id="GO:0005737">
    <property type="term" value="C:cytoplasm"/>
    <property type="evidence" value="ECO:0007669"/>
    <property type="project" value="TreeGrafter"/>
</dbReference>
<keyword evidence="3" id="KW-0788">Thiol protease</keyword>
<dbReference type="GO" id="GO:0006508">
    <property type="term" value="P:proteolysis"/>
    <property type="evidence" value="ECO:0007669"/>
    <property type="project" value="InterPro"/>
</dbReference>
<dbReference type="Proteomes" id="UP001175211">
    <property type="component" value="Unassembled WGS sequence"/>
</dbReference>
<proteinExistence type="inferred from homology"/>
<organism evidence="6 7">
    <name type="scientific">Armillaria tabescens</name>
    <name type="common">Ringless honey mushroom</name>
    <name type="synonym">Agaricus tabescens</name>
    <dbReference type="NCBI Taxonomy" id="1929756"/>
    <lineage>
        <taxon>Eukaryota</taxon>
        <taxon>Fungi</taxon>
        <taxon>Dikarya</taxon>
        <taxon>Basidiomycota</taxon>
        <taxon>Agaricomycotina</taxon>
        <taxon>Agaricomycetes</taxon>
        <taxon>Agaricomycetidae</taxon>
        <taxon>Agaricales</taxon>
        <taxon>Marasmiineae</taxon>
        <taxon>Physalacriaceae</taxon>
        <taxon>Desarmillaria</taxon>
    </lineage>
</organism>
<dbReference type="AlphaFoldDB" id="A0AA39NB33"/>
<keyword evidence="7" id="KW-1185">Reference proteome</keyword>
<dbReference type="GeneID" id="85349788"/>
<dbReference type="InterPro" id="IPR029030">
    <property type="entry name" value="Caspase-like_dom_sf"/>
</dbReference>
<feature type="region of interest" description="Disordered" evidence="4">
    <location>
        <begin position="59"/>
        <end position="86"/>
    </location>
</feature>
<dbReference type="EMBL" id="JAUEPS010000009">
    <property type="protein sequence ID" value="KAK0462348.1"/>
    <property type="molecule type" value="Genomic_DNA"/>
</dbReference>
<dbReference type="PANTHER" id="PTHR48104">
    <property type="entry name" value="METACASPASE-4"/>
    <property type="match status" value="1"/>
</dbReference>
<name>A0AA39NB33_ARMTA</name>
<feature type="compositionally biased region" description="Polar residues" evidence="4">
    <location>
        <begin position="73"/>
        <end position="83"/>
    </location>
</feature>
<comment type="caution">
    <text evidence="6">The sequence shown here is derived from an EMBL/GenBank/DDBJ whole genome shotgun (WGS) entry which is preliminary data.</text>
</comment>
<sequence>MELLSALPAEATCLHEKGAFQPCLYHYTSDADQKYSLSAYLPTDPTDERSMNDRHQHNYYAGGGKPSVIKNEAGTTSQSTEQPESLERKRALCIGINYYDKENRLKGYIKDATNIRGLLMQNGYKADDVKMLTDDTDNKPTKKNILEALLWLVKDAQSKDSLFLHYSGHGGQIADKNGDEIDGSDEDIECSDSYIIIDDEIHEILKSLPSGCRLTALFDTCHSGTVLYDCLGHCRRVVKASVSDRPVTGRLLYMGASSRYIYKTTCTTEFKFGGFIFADNAPS</sequence>
<evidence type="ECO:0000256" key="3">
    <source>
        <dbReference type="ARBA" id="ARBA00022807"/>
    </source>
</evidence>
<evidence type="ECO:0000256" key="1">
    <source>
        <dbReference type="ARBA" id="ARBA00009005"/>
    </source>
</evidence>
<dbReference type="Pfam" id="PF00656">
    <property type="entry name" value="Peptidase_C14"/>
    <property type="match status" value="1"/>
</dbReference>